<protein>
    <submittedName>
        <fullName evidence="1">Uncharacterized protein</fullName>
    </submittedName>
</protein>
<gene>
    <name evidence="1" type="ORF">NX801_14360</name>
</gene>
<name>A0ABT2CHD3_9ACTN</name>
<sequence length="161" mass="17718">MTYRDIPGVGHLLAPAAILEFSDDLRTADVDPLQAFLAARLGEIARAQPEGTEARWAAEHLARTVDAACRDLSDDLVSWQIELTEGDIEEPGLVQRLRQGLASDWNRLVRTALRFAGHPDYRPRWRPLRYSCVAHAEFSEQALGDAADAGILHCPAPGHDG</sequence>
<proteinExistence type="predicted"/>
<evidence type="ECO:0000313" key="2">
    <source>
        <dbReference type="Proteomes" id="UP001431313"/>
    </source>
</evidence>
<reference evidence="1" key="1">
    <citation type="submission" date="2022-08" db="EMBL/GenBank/DDBJ databases">
        <authorList>
            <person name="Somphong A."/>
            <person name="Phongsopitanun W."/>
        </authorList>
    </citation>
    <scope>NUCLEOTIDE SEQUENCE</scope>
    <source>
        <strain evidence="1">LP05-1</strain>
    </source>
</reference>
<comment type="caution">
    <text evidence="1">The sequence shown here is derived from an EMBL/GenBank/DDBJ whole genome shotgun (WGS) entry which is preliminary data.</text>
</comment>
<dbReference type="Proteomes" id="UP001431313">
    <property type="component" value="Unassembled WGS sequence"/>
</dbReference>
<evidence type="ECO:0000313" key="1">
    <source>
        <dbReference type="EMBL" id="MCS0636821.1"/>
    </source>
</evidence>
<keyword evidence="2" id="KW-1185">Reference proteome</keyword>
<dbReference type="EMBL" id="JANUGQ010000010">
    <property type="protein sequence ID" value="MCS0636821.1"/>
    <property type="molecule type" value="Genomic_DNA"/>
</dbReference>
<dbReference type="RefSeq" id="WP_258788075.1">
    <property type="nucleotide sequence ID" value="NZ_JANUGQ010000010.1"/>
</dbReference>
<accession>A0ABT2CHD3</accession>
<organism evidence="1 2">
    <name type="scientific">Streptomyces pyxinae</name>
    <dbReference type="NCBI Taxonomy" id="2970734"/>
    <lineage>
        <taxon>Bacteria</taxon>
        <taxon>Bacillati</taxon>
        <taxon>Actinomycetota</taxon>
        <taxon>Actinomycetes</taxon>
        <taxon>Kitasatosporales</taxon>
        <taxon>Streptomycetaceae</taxon>
        <taxon>Streptomyces</taxon>
    </lineage>
</organism>